<dbReference type="GO" id="GO:0051191">
    <property type="term" value="P:prosthetic group biosynthetic process"/>
    <property type="evidence" value="ECO:0007669"/>
    <property type="project" value="TreeGrafter"/>
</dbReference>
<protein>
    <recommendedName>
        <fullName evidence="5">Probable 2-(5''-triphosphoribosyl)-3'-dephosphocoenzyme-A synthase</fullName>
        <shortName evidence="5">2-(5''-triphosphoribosyl)-3'-dephospho-CoA synthase</shortName>
        <ecNumber evidence="5">2.4.2.52</ecNumber>
    </recommendedName>
</protein>
<dbReference type="AlphaFoldDB" id="A0A849XPU5"/>
<keyword evidence="6" id="KW-0328">Glycosyltransferase</keyword>
<evidence type="ECO:0000256" key="3">
    <source>
        <dbReference type="ARBA" id="ARBA00022741"/>
    </source>
</evidence>
<proteinExistence type="inferred from homology"/>
<dbReference type="Pfam" id="PF01874">
    <property type="entry name" value="CitG"/>
    <property type="match status" value="1"/>
</dbReference>
<dbReference type="EC" id="2.4.2.52" evidence="5"/>
<evidence type="ECO:0000256" key="1">
    <source>
        <dbReference type="ARBA" id="ARBA00001210"/>
    </source>
</evidence>
<keyword evidence="4 5" id="KW-0067">ATP-binding</keyword>
<evidence type="ECO:0000313" key="6">
    <source>
        <dbReference type="EMBL" id="NUN85094.1"/>
    </source>
</evidence>
<dbReference type="RefSeq" id="WP_175305123.1">
    <property type="nucleotide sequence ID" value="NZ_JABWDC010000001.1"/>
</dbReference>
<dbReference type="NCBIfam" id="TIGR03125">
    <property type="entry name" value="citrate_citG"/>
    <property type="match status" value="1"/>
</dbReference>
<comment type="similarity">
    <text evidence="5">Belongs to the CitG/MdcB family.</text>
</comment>
<dbReference type="GO" id="GO:0016757">
    <property type="term" value="F:glycosyltransferase activity"/>
    <property type="evidence" value="ECO:0007669"/>
    <property type="project" value="UniProtKB-KW"/>
</dbReference>
<evidence type="ECO:0000256" key="2">
    <source>
        <dbReference type="ARBA" id="ARBA00022679"/>
    </source>
</evidence>
<keyword evidence="3 5" id="KW-0547">Nucleotide-binding</keyword>
<dbReference type="Proteomes" id="UP000554488">
    <property type="component" value="Unassembled WGS sequence"/>
</dbReference>
<name>A0A849XPU5_9FIRM</name>
<dbReference type="HAMAP" id="MF_00397">
    <property type="entry name" value="CitG"/>
    <property type="match status" value="1"/>
</dbReference>
<evidence type="ECO:0000256" key="4">
    <source>
        <dbReference type="ARBA" id="ARBA00022840"/>
    </source>
</evidence>
<dbReference type="InterPro" id="IPR017551">
    <property type="entry name" value="TriPribosyl-deP-CoA_syn_CitG"/>
</dbReference>
<accession>A0A849XPU5</accession>
<dbReference type="GO" id="GO:0046917">
    <property type="term" value="F:triphosphoribosyl-dephospho-CoA synthase activity"/>
    <property type="evidence" value="ECO:0007669"/>
    <property type="project" value="UniProtKB-UniRule"/>
</dbReference>
<dbReference type="PANTHER" id="PTHR30201">
    <property type="entry name" value="TRIPHOSPHORIBOSYL-DEPHOSPHO-COA SYNTHASE"/>
    <property type="match status" value="1"/>
</dbReference>
<evidence type="ECO:0000256" key="5">
    <source>
        <dbReference type="HAMAP-Rule" id="MF_00397"/>
    </source>
</evidence>
<dbReference type="InterPro" id="IPR002736">
    <property type="entry name" value="CitG"/>
</dbReference>
<comment type="caution">
    <text evidence="6">The sequence shown here is derived from an EMBL/GenBank/DDBJ whole genome shotgun (WGS) entry which is preliminary data.</text>
</comment>
<dbReference type="PANTHER" id="PTHR30201:SF2">
    <property type="entry name" value="2-(5''-TRIPHOSPHORIBOSYL)-3'-DEPHOSPHOCOENZYME-A SYNTHASE"/>
    <property type="match status" value="1"/>
</dbReference>
<evidence type="ECO:0000313" key="7">
    <source>
        <dbReference type="Proteomes" id="UP000554488"/>
    </source>
</evidence>
<comment type="catalytic activity">
    <reaction evidence="1 5">
        <text>3'-dephospho-CoA + ATP = 2'-(5''-triphospho-alpha-D-ribosyl)-3'-dephospho-CoA + adenine</text>
        <dbReference type="Rhea" id="RHEA:15117"/>
        <dbReference type="ChEBI" id="CHEBI:16708"/>
        <dbReference type="ChEBI" id="CHEBI:30616"/>
        <dbReference type="ChEBI" id="CHEBI:57328"/>
        <dbReference type="ChEBI" id="CHEBI:61378"/>
        <dbReference type="EC" id="2.4.2.52"/>
    </reaction>
</comment>
<reference evidence="6 7" key="2">
    <citation type="submission" date="2020-07" db="EMBL/GenBank/DDBJ databases">
        <title>Bacterial metabolism rescues the inhibition of intestinal drug absorption by food and drug additives.</title>
        <authorList>
            <person name="Zou L."/>
            <person name="Spanogiannopoulos P."/>
            <person name="Chien H.-C."/>
            <person name="Pieper L.M."/>
            <person name="Cai W."/>
            <person name="Khuri N."/>
            <person name="Pottel J."/>
            <person name="Vora B."/>
            <person name="Ni Z."/>
            <person name="Tsakalozou E."/>
            <person name="Zhang W."/>
            <person name="Shoichet B.K."/>
            <person name="Giacomini K.M."/>
            <person name="Turnbaugh P.J."/>
        </authorList>
    </citation>
    <scope>NUCLEOTIDE SEQUENCE [LARGE SCALE GENOMIC DNA]</scope>
    <source>
        <strain evidence="6 7">F22</strain>
    </source>
</reference>
<keyword evidence="2 5" id="KW-0808">Transferase</keyword>
<organism evidence="6 7">
    <name type="scientific">Coprococcus comes</name>
    <dbReference type="NCBI Taxonomy" id="410072"/>
    <lineage>
        <taxon>Bacteria</taxon>
        <taxon>Bacillati</taxon>
        <taxon>Bacillota</taxon>
        <taxon>Clostridia</taxon>
        <taxon>Lachnospirales</taxon>
        <taxon>Lachnospiraceae</taxon>
        <taxon>Coprococcus</taxon>
    </lineage>
</organism>
<reference evidence="6 7" key="1">
    <citation type="submission" date="2020-04" db="EMBL/GenBank/DDBJ databases">
        <authorList>
            <person name="Pieper L."/>
        </authorList>
    </citation>
    <scope>NUCLEOTIDE SEQUENCE [LARGE SCALE GENOMIC DNA]</scope>
    <source>
        <strain evidence="6 7">F22</strain>
    </source>
</reference>
<dbReference type="GO" id="GO:0005524">
    <property type="term" value="F:ATP binding"/>
    <property type="evidence" value="ECO:0007669"/>
    <property type="project" value="UniProtKB-KW"/>
</dbReference>
<sequence length="318" mass="35659">MNGTEVRKKERKKIERYMKHALLGEVYTTPKPGLVDLKDTGAHQDMDYRTFEKSTCAIVPYMGQMYEEGARWTKDPELLFAKIRSIGILAEQEMFGATGGVNTHKGILFTMGITAAAAGLFYQKNGYYEVAGILKMGQKMCRGVLERELLQIRDEQARTHGEQLYKEYAERGIRGEVIDGFPVIRTTTYPMLKHFMKKEEQPNRAALQTLLYAMACLGDTNVLSRGGMEGLTWIRENAAGILTLGGVFTEAGREEIQIMNRRCIEKNLSPGGAADMLALTIFLWELENGRAWNLEAMKMSSKGVSEDGTCTDKAERIA</sequence>
<dbReference type="Gene3D" id="1.10.4200.10">
    <property type="entry name" value="Triphosphoribosyl-dephospho-CoA protein"/>
    <property type="match status" value="1"/>
</dbReference>
<gene>
    <name evidence="5 6" type="primary">citG</name>
    <name evidence="6" type="ORF">HUU93_00510</name>
</gene>
<dbReference type="EMBL" id="JABWDC010000001">
    <property type="protein sequence ID" value="NUN85094.1"/>
    <property type="molecule type" value="Genomic_DNA"/>
</dbReference>